<dbReference type="RefSeq" id="WP_168629595.1">
    <property type="nucleotide sequence ID" value="NZ_BONL01000013.1"/>
</dbReference>
<organism evidence="1 2">
    <name type="scientific">Cellulomonas denverensis</name>
    <dbReference type="NCBI Taxonomy" id="264297"/>
    <lineage>
        <taxon>Bacteria</taxon>
        <taxon>Bacillati</taxon>
        <taxon>Actinomycetota</taxon>
        <taxon>Actinomycetes</taxon>
        <taxon>Micrococcales</taxon>
        <taxon>Cellulomonadaceae</taxon>
        <taxon>Cellulomonas</taxon>
    </lineage>
</organism>
<comment type="caution">
    <text evidence="1">The sequence shown here is derived from an EMBL/GenBank/DDBJ whole genome shotgun (WGS) entry which is preliminary data.</text>
</comment>
<reference evidence="1 2" key="1">
    <citation type="submission" date="2020-04" db="EMBL/GenBank/DDBJ databases">
        <title>MicrobeNet Type strains.</title>
        <authorList>
            <person name="Nicholson A.C."/>
        </authorList>
    </citation>
    <scope>NUCLEOTIDE SEQUENCE [LARGE SCALE GENOMIC DNA]</scope>
    <source>
        <strain evidence="1 2">ATCC BAA-788</strain>
    </source>
</reference>
<dbReference type="AlphaFoldDB" id="A0A7X6QYV6"/>
<dbReference type="EMBL" id="JAAXOX010000003">
    <property type="protein sequence ID" value="NKY22462.1"/>
    <property type="molecule type" value="Genomic_DNA"/>
</dbReference>
<name>A0A7X6QYV6_9CELL</name>
<proteinExistence type="predicted"/>
<sequence length="164" mass="18212">MTGIDRHQLRIYLADHLSGASAGAARIRRMAQAYRDTPLGPELARVAEEISGERDWLEQSMREWDLPPHRLKQLVVSAGERIGRLKPNGRVVTPAPMTAVLELELMRSAVAGKRGLWETLRVYAEPLGLDPARPAELIATADEQIATLSRLGERARQRAFRSAA</sequence>
<evidence type="ECO:0000313" key="1">
    <source>
        <dbReference type="EMBL" id="NKY22462.1"/>
    </source>
</evidence>
<dbReference type="Proteomes" id="UP000581206">
    <property type="component" value="Unassembled WGS sequence"/>
</dbReference>
<accession>A0A7X6QYV6</accession>
<evidence type="ECO:0000313" key="2">
    <source>
        <dbReference type="Proteomes" id="UP000581206"/>
    </source>
</evidence>
<gene>
    <name evidence="1" type="ORF">HGA03_07250</name>
</gene>
<keyword evidence="2" id="KW-1185">Reference proteome</keyword>
<protein>
    <submittedName>
        <fullName evidence="1">Uncharacterized protein</fullName>
    </submittedName>
</protein>